<feature type="transmembrane region" description="Helical" evidence="6">
    <location>
        <begin position="126"/>
        <end position="147"/>
    </location>
</feature>
<dbReference type="GO" id="GO:0098719">
    <property type="term" value="P:sodium ion import across plasma membrane"/>
    <property type="evidence" value="ECO:0007669"/>
    <property type="project" value="TreeGrafter"/>
</dbReference>
<evidence type="ECO:0000313" key="7">
    <source>
        <dbReference type="EMBL" id="CAD9948873.1"/>
    </source>
</evidence>
<feature type="transmembrane region" description="Helical" evidence="6">
    <location>
        <begin position="248"/>
        <end position="271"/>
    </location>
</feature>
<dbReference type="GO" id="GO:0051453">
    <property type="term" value="P:regulation of intracellular pH"/>
    <property type="evidence" value="ECO:0007669"/>
    <property type="project" value="TreeGrafter"/>
</dbReference>
<feature type="compositionally biased region" description="Basic and acidic residues" evidence="5">
    <location>
        <begin position="726"/>
        <end position="737"/>
    </location>
</feature>
<feature type="transmembrane region" description="Helical" evidence="6">
    <location>
        <begin position="167"/>
        <end position="189"/>
    </location>
</feature>
<feature type="region of interest" description="Disordered" evidence="5">
    <location>
        <begin position="713"/>
        <end position="737"/>
    </location>
</feature>
<dbReference type="AlphaFoldDB" id="A0A7S2Y4E6"/>
<keyword evidence="6" id="KW-0472">Membrane</keyword>
<dbReference type="GO" id="GO:0005886">
    <property type="term" value="C:plasma membrane"/>
    <property type="evidence" value="ECO:0007669"/>
    <property type="project" value="UniProtKB-SubCell"/>
</dbReference>
<evidence type="ECO:0000256" key="1">
    <source>
        <dbReference type="ARBA" id="ARBA00004651"/>
    </source>
</evidence>
<organism evidence="7">
    <name type="scientific">Entomoneis paludosa</name>
    <dbReference type="NCBI Taxonomy" id="265537"/>
    <lineage>
        <taxon>Eukaryota</taxon>
        <taxon>Sar</taxon>
        <taxon>Stramenopiles</taxon>
        <taxon>Ochrophyta</taxon>
        <taxon>Bacillariophyta</taxon>
        <taxon>Bacillariophyceae</taxon>
        <taxon>Bacillariophycidae</taxon>
        <taxon>Entomoneidaceae</taxon>
        <taxon>Entomoneis</taxon>
    </lineage>
</organism>
<dbReference type="InterPro" id="IPR018422">
    <property type="entry name" value="Cation/H_exchanger_CPA1"/>
</dbReference>
<feature type="transmembrane region" description="Helical" evidence="6">
    <location>
        <begin position="38"/>
        <end position="61"/>
    </location>
</feature>
<evidence type="ECO:0000256" key="5">
    <source>
        <dbReference type="SAM" id="MobiDB-lite"/>
    </source>
</evidence>
<feature type="region of interest" description="Disordered" evidence="5">
    <location>
        <begin position="372"/>
        <end position="471"/>
    </location>
</feature>
<proteinExistence type="predicted"/>
<reference evidence="7" key="1">
    <citation type="submission" date="2021-01" db="EMBL/GenBank/DDBJ databases">
        <authorList>
            <person name="Corre E."/>
            <person name="Pelletier E."/>
            <person name="Niang G."/>
            <person name="Scheremetjew M."/>
            <person name="Finn R."/>
            <person name="Kale V."/>
            <person name="Holt S."/>
            <person name="Cochrane G."/>
            <person name="Meng A."/>
            <person name="Brown T."/>
            <person name="Cohen L."/>
        </authorList>
    </citation>
    <scope>NUCLEOTIDE SEQUENCE</scope>
    <source>
        <strain evidence="7">CCMP125</strain>
    </source>
</reference>
<dbReference type="GO" id="GO:0015386">
    <property type="term" value="F:potassium:proton antiporter activity"/>
    <property type="evidence" value="ECO:0007669"/>
    <property type="project" value="TreeGrafter"/>
</dbReference>
<dbReference type="GO" id="GO:0015385">
    <property type="term" value="F:sodium:proton antiporter activity"/>
    <property type="evidence" value="ECO:0007669"/>
    <property type="project" value="InterPro"/>
</dbReference>
<evidence type="ECO:0000256" key="6">
    <source>
        <dbReference type="SAM" id="Phobius"/>
    </source>
</evidence>
<evidence type="ECO:0000256" key="2">
    <source>
        <dbReference type="ARBA" id="ARBA00022448"/>
    </source>
</evidence>
<keyword evidence="4" id="KW-0406">Ion transport</keyword>
<dbReference type="EMBL" id="HBHT01006583">
    <property type="protein sequence ID" value="CAD9948873.1"/>
    <property type="molecule type" value="Transcribed_RNA"/>
</dbReference>
<dbReference type="PANTHER" id="PTHR10110">
    <property type="entry name" value="SODIUM/HYDROGEN EXCHANGER"/>
    <property type="match status" value="1"/>
</dbReference>
<feature type="compositionally biased region" description="Basic and acidic residues" evidence="5">
    <location>
        <begin position="383"/>
        <end position="392"/>
    </location>
</feature>
<evidence type="ECO:0000256" key="4">
    <source>
        <dbReference type="ARBA" id="ARBA00023065"/>
    </source>
</evidence>
<evidence type="ECO:0000256" key="3">
    <source>
        <dbReference type="ARBA" id="ARBA00022475"/>
    </source>
</evidence>
<dbReference type="PANTHER" id="PTHR10110:SF86">
    <property type="entry name" value="SODIUM_HYDROGEN EXCHANGER 7"/>
    <property type="match status" value="1"/>
</dbReference>
<keyword evidence="2" id="KW-0813">Transport</keyword>
<comment type="subcellular location">
    <subcellularLocation>
        <location evidence="1">Cell membrane</location>
        <topology evidence="1">Multi-pass membrane protein</topology>
    </subcellularLocation>
</comment>
<feature type="transmembrane region" description="Helical" evidence="6">
    <location>
        <begin position="210"/>
        <end position="228"/>
    </location>
</feature>
<feature type="transmembrane region" description="Helical" evidence="6">
    <location>
        <begin position="73"/>
        <end position="91"/>
    </location>
</feature>
<name>A0A7S2Y4E6_9STRA</name>
<keyword evidence="6" id="KW-1133">Transmembrane helix</keyword>
<evidence type="ECO:0008006" key="8">
    <source>
        <dbReference type="Google" id="ProtNLM"/>
    </source>
</evidence>
<accession>A0A7S2Y4E6</accession>
<keyword evidence="6" id="KW-0812">Transmembrane</keyword>
<sequence length="737" mass="82599">MNDGSAIVFYTIFSKRYLLELGVPGLGEDVDWGQGFKLFFQMSLGGAAIGIAFGFATLIFMHYMKRRLDQEENVVEVSLSLAAAYLCYFTADFVWSTSGVIATLSMGLVMNEYGRPSINDLKLMKGVWSIVEHVLNTILFTLGGLVWGSVISNADQSTHATFTAKDWGYLVVLYILLHVIRFALFALFYPATSRLGLKTNVTEQSFQIFGGLRGAVGIALAIAIDNTVQQATEQLRLDEKFIEQTSKLFGYVGGMAFLTLSINATLAGPLLRKLGLADMTSFRKNILGVVGSRLRMTAVDKMVALLAKPWFSKIDYSIVQKHVSVLKDVYMHEVVASAKRYENVNHHRSWYSVPRLGVVVPHLQVDPLKSHMTAAEGKQMLNDLKKPRDGRRIRQNTHHSLFDESVAGTDSYRPKPRRVRQSTHEGVFSSDPNMRSSDKASGPKPGRTRPLTHLGALFGGSSNREENTDPYTLEESRRLFLEVLRAEYDRLIDNGNLARREDLNYVLLTSVDFCADSVNNGGKLNDWEFVKKFRGMGLSWKNLSNARVLKLILKSNKKTEEARATAKEISVRFEVNLAIAFLEAHTRARRVYSEEFAEVQGDLSAAEAQVIKESEEQCQVAELFLTSLPEDKVKVYVSHIFSIILLNKLVKQVEELANASFLKDTEAEEFLEHIQKELFETEHCVSQYYRDRRRSTFRGTFGGGGGGVVPATDMIDEEQPPTNDDTAEKTDPDIVET</sequence>
<protein>
    <recommendedName>
        <fullName evidence="8">Cation/H+ exchanger domain-containing protein</fullName>
    </recommendedName>
</protein>
<gene>
    <name evidence="7" type="ORF">APAL1065_LOCUS4390</name>
</gene>
<keyword evidence="3" id="KW-1003">Cell membrane</keyword>